<keyword evidence="1" id="KW-1133">Transmembrane helix</keyword>
<feature type="transmembrane region" description="Helical" evidence="1">
    <location>
        <begin position="111"/>
        <end position="134"/>
    </location>
</feature>
<evidence type="ECO:0000256" key="1">
    <source>
        <dbReference type="SAM" id="Phobius"/>
    </source>
</evidence>
<dbReference type="InterPro" id="IPR018692">
    <property type="entry name" value="DUF2189"/>
</dbReference>
<dbReference type="EMBL" id="PKUN01000030">
    <property type="protein sequence ID" value="PLX59938.1"/>
    <property type="molecule type" value="Genomic_DNA"/>
</dbReference>
<protein>
    <recommendedName>
        <fullName evidence="4">DUF2189 domain-containing protein</fullName>
    </recommendedName>
</protein>
<sequence>MTTYQLSTSEIPRQKYTIHSISVTRPLHWLRAGWRDFVERPVLGVIYGLLVTITGLLMTFGLNSIGMLYLVPVLCAGFLLIAPIMVVGLYADSKQRQLSNASQAEKMGRILYYNMSSISGMGIILMLVFINWVMLSNLMLAGVLHQMLPTLGGSTESLSIFYSNLPFLFVYIGLGAILAALVFRICVISIPMLVDQSVDTFNAIFVSWKASGENVAAMTFWALLIAGLCLIGFLTLFLGLIVIIPVLGYASWHAYQDLLRPIAP</sequence>
<evidence type="ECO:0008006" key="4">
    <source>
        <dbReference type="Google" id="ProtNLM"/>
    </source>
</evidence>
<dbReference type="AlphaFoldDB" id="A0A2N6CS90"/>
<evidence type="ECO:0000313" key="2">
    <source>
        <dbReference type="EMBL" id="PLX59938.1"/>
    </source>
</evidence>
<keyword evidence="1" id="KW-0472">Membrane</keyword>
<comment type="caution">
    <text evidence="2">The sequence shown here is derived from an EMBL/GenBank/DDBJ whole genome shotgun (WGS) entry which is preliminary data.</text>
</comment>
<feature type="transmembrane region" description="Helical" evidence="1">
    <location>
        <begin position="68"/>
        <end position="91"/>
    </location>
</feature>
<evidence type="ECO:0000313" key="3">
    <source>
        <dbReference type="Proteomes" id="UP000235015"/>
    </source>
</evidence>
<dbReference type="RefSeq" id="WP_273440962.1">
    <property type="nucleotide sequence ID" value="NZ_PKUN01000030.1"/>
</dbReference>
<feature type="transmembrane region" description="Helical" evidence="1">
    <location>
        <begin position="41"/>
        <end position="62"/>
    </location>
</feature>
<proteinExistence type="predicted"/>
<dbReference type="Proteomes" id="UP000235015">
    <property type="component" value="Unassembled WGS sequence"/>
</dbReference>
<dbReference type="Pfam" id="PF09955">
    <property type="entry name" value="DUF2189"/>
    <property type="match status" value="1"/>
</dbReference>
<keyword evidence="1" id="KW-0812">Transmembrane</keyword>
<feature type="transmembrane region" description="Helical" evidence="1">
    <location>
        <begin position="168"/>
        <end position="194"/>
    </location>
</feature>
<reference evidence="2 3" key="1">
    <citation type="submission" date="2017-11" db="EMBL/GenBank/DDBJ databases">
        <title>Genome-resolved metagenomics identifies genetic mobility, metabolic interactions, and unexpected diversity in perchlorate-reducing communities.</title>
        <authorList>
            <person name="Barnum T.P."/>
            <person name="Figueroa I.A."/>
            <person name="Carlstrom C.I."/>
            <person name="Lucas L.N."/>
            <person name="Engelbrektson A.L."/>
            <person name="Coates J.D."/>
        </authorList>
    </citation>
    <scope>NUCLEOTIDE SEQUENCE [LARGE SCALE GENOMIC DNA]</scope>
    <source>
        <strain evidence="2">BM301</strain>
    </source>
</reference>
<organism evidence="2 3">
    <name type="scientific">Sedimenticola selenatireducens</name>
    <dbReference type="NCBI Taxonomy" id="191960"/>
    <lineage>
        <taxon>Bacteria</taxon>
        <taxon>Pseudomonadati</taxon>
        <taxon>Pseudomonadota</taxon>
        <taxon>Gammaproteobacteria</taxon>
        <taxon>Chromatiales</taxon>
        <taxon>Sedimenticolaceae</taxon>
        <taxon>Sedimenticola</taxon>
    </lineage>
</organism>
<accession>A0A2N6CS90</accession>
<gene>
    <name evidence="2" type="ORF">C0630_18785</name>
</gene>
<name>A0A2N6CS90_9GAMM</name>
<dbReference type="STRING" id="1111735.GCA_000428045_02644"/>
<feature type="transmembrane region" description="Helical" evidence="1">
    <location>
        <begin position="215"/>
        <end position="248"/>
    </location>
</feature>